<keyword evidence="4" id="KW-1185">Reference proteome</keyword>
<reference evidence="4" key="1">
    <citation type="submission" date="2018-06" db="EMBL/GenBank/DDBJ databases">
        <title>Genome assembly of Danube salmon.</title>
        <authorList>
            <person name="Macqueen D.J."/>
            <person name="Gundappa M.K."/>
        </authorList>
    </citation>
    <scope>NUCLEOTIDE SEQUENCE [LARGE SCALE GENOMIC DNA]</scope>
</reference>
<feature type="signal peptide" evidence="1">
    <location>
        <begin position="1"/>
        <end position="22"/>
    </location>
</feature>
<feature type="domain" description="PH" evidence="2">
    <location>
        <begin position="1"/>
        <end position="109"/>
    </location>
</feature>
<dbReference type="InterPro" id="IPR011993">
    <property type="entry name" value="PH-like_dom_sf"/>
</dbReference>
<protein>
    <recommendedName>
        <fullName evidence="2">PH domain-containing protein</fullName>
    </recommendedName>
</protein>
<name>A0A4W5Q972_9TELE</name>
<dbReference type="STRING" id="62062.ENSHHUP00000068949"/>
<evidence type="ECO:0000256" key="1">
    <source>
        <dbReference type="SAM" id="SignalP"/>
    </source>
</evidence>
<dbReference type="Pfam" id="PF00169">
    <property type="entry name" value="PH"/>
    <property type="match status" value="1"/>
</dbReference>
<sequence length="147" mass="16924">MYVCMCVCVYNCVCLLCACVCCVYNCVCVCFLSVCITVCFQEKEKKYMLPLDNLKLRDVEKGFMSTKHTFAIFNTESRNVYKDLRQIELACDTQEDVDSWKASFLRAGVYPEKDQVKHTHTHTQFCIAILVGTKELIPIQNPFFSNP</sequence>
<keyword evidence="1" id="KW-0732">Signal</keyword>
<dbReference type="SUPFAM" id="SSF50729">
    <property type="entry name" value="PH domain-like"/>
    <property type="match status" value="1"/>
</dbReference>
<dbReference type="AlphaFoldDB" id="A0A4W5Q972"/>
<accession>A0A4W5Q972</accession>
<reference evidence="3" key="3">
    <citation type="submission" date="2025-09" db="UniProtKB">
        <authorList>
            <consortium name="Ensembl"/>
        </authorList>
    </citation>
    <scope>IDENTIFICATION</scope>
</reference>
<dbReference type="GeneTree" id="ENSGT00940000155764"/>
<dbReference type="InterPro" id="IPR001849">
    <property type="entry name" value="PH_domain"/>
</dbReference>
<organism evidence="3 4">
    <name type="scientific">Hucho hucho</name>
    <name type="common">huchen</name>
    <dbReference type="NCBI Taxonomy" id="62062"/>
    <lineage>
        <taxon>Eukaryota</taxon>
        <taxon>Metazoa</taxon>
        <taxon>Chordata</taxon>
        <taxon>Craniata</taxon>
        <taxon>Vertebrata</taxon>
        <taxon>Euteleostomi</taxon>
        <taxon>Actinopterygii</taxon>
        <taxon>Neopterygii</taxon>
        <taxon>Teleostei</taxon>
        <taxon>Protacanthopterygii</taxon>
        <taxon>Salmoniformes</taxon>
        <taxon>Salmonidae</taxon>
        <taxon>Salmoninae</taxon>
        <taxon>Hucho</taxon>
    </lineage>
</organism>
<evidence type="ECO:0000313" key="3">
    <source>
        <dbReference type="Ensembl" id="ENSHHUP00000068949.1"/>
    </source>
</evidence>
<reference evidence="3" key="2">
    <citation type="submission" date="2025-08" db="UniProtKB">
        <authorList>
            <consortium name="Ensembl"/>
        </authorList>
    </citation>
    <scope>IDENTIFICATION</scope>
</reference>
<evidence type="ECO:0000313" key="4">
    <source>
        <dbReference type="Proteomes" id="UP000314982"/>
    </source>
</evidence>
<dbReference type="PROSITE" id="PS50003">
    <property type="entry name" value="PH_DOMAIN"/>
    <property type="match status" value="1"/>
</dbReference>
<dbReference type="Proteomes" id="UP000314982">
    <property type="component" value="Unassembled WGS sequence"/>
</dbReference>
<proteinExistence type="predicted"/>
<dbReference type="CDD" id="cd01256">
    <property type="entry name" value="PH_dynamin"/>
    <property type="match status" value="1"/>
</dbReference>
<feature type="chain" id="PRO_5021197166" description="PH domain-containing protein" evidence="1">
    <location>
        <begin position="23"/>
        <end position="147"/>
    </location>
</feature>
<evidence type="ECO:0000259" key="2">
    <source>
        <dbReference type="PROSITE" id="PS50003"/>
    </source>
</evidence>
<dbReference type="Ensembl" id="ENSHHUT00000071260.1">
    <property type="protein sequence ID" value="ENSHHUP00000068949.1"/>
    <property type="gene ID" value="ENSHHUG00000040639.1"/>
</dbReference>
<dbReference type="Gene3D" id="2.30.29.30">
    <property type="entry name" value="Pleckstrin-homology domain (PH domain)/Phosphotyrosine-binding domain (PTB)"/>
    <property type="match status" value="1"/>
</dbReference>